<keyword evidence="6" id="KW-0414">Isoprene biosynthesis</keyword>
<dbReference type="CDD" id="cd00685">
    <property type="entry name" value="Trans_IPPS_HT"/>
    <property type="match status" value="1"/>
</dbReference>
<keyword evidence="4" id="KW-0479">Metal-binding</keyword>
<dbReference type="InterPro" id="IPR000092">
    <property type="entry name" value="Polyprenyl_synt"/>
</dbReference>
<dbReference type="OrthoDB" id="9927103at2759"/>
<accession>A0A836CLR5</accession>
<dbReference type="Gene3D" id="1.10.600.10">
    <property type="entry name" value="Farnesyl Diphosphate Synthase"/>
    <property type="match status" value="1"/>
</dbReference>
<dbReference type="EMBL" id="JAFCMP010000022">
    <property type="protein sequence ID" value="KAG5191230.1"/>
    <property type="molecule type" value="Genomic_DNA"/>
</dbReference>
<comment type="caution">
    <text evidence="8">The sequence shown here is derived from an EMBL/GenBank/DDBJ whole genome shotgun (WGS) entry which is preliminary data.</text>
</comment>
<dbReference type="GO" id="GO:0006744">
    <property type="term" value="P:ubiquinone biosynthetic process"/>
    <property type="evidence" value="ECO:0007669"/>
    <property type="project" value="TreeGrafter"/>
</dbReference>
<dbReference type="SFLD" id="SFLDS00005">
    <property type="entry name" value="Isoprenoid_Synthase_Type_I"/>
    <property type="match status" value="1"/>
</dbReference>
<evidence type="ECO:0000256" key="2">
    <source>
        <dbReference type="ARBA" id="ARBA00006706"/>
    </source>
</evidence>
<dbReference type="PANTHER" id="PTHR12001">
    <property type="entry name" value="GERANYLGERANYL PYROPHOSPHATE SYNTHASE"/>
    <property type="match status" value="1"/>
</dbReference>
<dbReference type="PANTHER" id="PTHR12001:SF69">
    <property type="entry name" value="ALL TRANS-POLYPRENYL-DIPHOSPHATE SYNTHASE PDSS1"/>
    <property type="match status" value="1"/>
</dbReference>
<dbReference type="PROSITE" id="PS00444">
    <property type="entry name" value="POLYPRENYL_SYNTHASE_2"/>
    <property type="match status" value="1"/>
</dbReference>
<keyword evidence="9" id="KW-1185">Reference proteome</keyword>
<dbReference type="AlphaFoldDB" id="A0A836CLR5"/>
<keyword evidence="5" id="KW-0460">Magnesium</keyword>
<dbReference type="GO" id="GO:0008299">
    <property type="term" value="P:isoprenoid biosynthetic process"/>
    <property type="evidence" value="ECO:0007669"/>
    <property type="project" value="UniProtKB-KW"/>
</dbReference>
<evidence type="ECO:0000256" key="6">
    <source>
        <dbReference type="ARBA" id="ARBA00023229"/>
    </source>
</evidence>
<dbReference type="SUPFAM" id="SSF48576">
    <property type="entry name" value="Terpenoid synthases"/>
    <property type="match status" value="1"/>
</dbReference>
<proteinExistence type="inferred from homology"/>
<dbReference type="GO" id="GO:0004659">
    <property type="term" value="F:prenyltransferase activity"/>
    <property type="evidence" value="ECO:0007669"/>
    <property type="project" value="InterPro"/>
</dbReference>
<keyword evidence="3 7" id="KW-0808">Transferase</keyword>
<dbReference type="GO" id="GO:1990234">
    <property type="term" value="C:transferase complex"/>
    <property type="evidence" value="ECO:0007669"/>
    <property type="project" value="TreeGrafter"/>
</dbReference>
<evidence type="ECO:0000313" key="9">
    <source>
        <dbReference type="Proteomes" id="UP000664859"/>
    </source>
</evidence>
<evidence type="ECO:0000256" key="3">
    <source>
        <dbReference type="ARBA" id="ARBA00022679"/>
    </source>
</evidence>
<comment type="similarity">
    <text evidence="2 7">Belongs to the FPP/GGPP synthase family.</text>
</comment>
<dbReference type="Pfam" id="PF00348">
    <property type="entry name" value="polyprenyl_synt"/>
    <property type="match status" value="1"/>
</dbReference>
<organism evidence="8 9">
    <name type="scientific">Tribonema minus</name>
    <dbReference type="NCBI Taxonomy" id="303371"/>
    <lineage>
        <taxon>Eukaryota</taxon>
        <taxon>Sar</taxon>
        <taxon>Stramenopiles</taxon>
        <taxon>Ochrophyta</taxon>
        <taxon>PX clade</taxon>
        <taxon>Xanthophyceae</taxon>
        <taxon>Tribonematales</taxon>
        <taxon>Tribonemataceae</taxon>
        <taxon>Tribonema</taxon>
    </lineage>
</organism>
<evidence type="ECO:0000313" key="8">
    <source>
        <dbReference type="EMBL" id="KAG5191230.1"/>
    </source>
</evidence>
<evidence type="ECO:0000256" key="5">
    <source>
        <dbReference type="ARBA" id="ARBA00022842"/>
    </source>
</evidence>
<dbReference type="GO" id="GO:0046872">
    <property type="term" value="F:metal ion binding"/>
    <property type="evidence" value="ECO:0007669"/>
    <property type="project" value="UniProtKB-KW"/>
</dbReference>
<dbReference type="InterPro" id="IPR033749">
    <property type="entry name" value="Polyprenyl_synt_CS"/>
</dbReference>
<protein>
    <submittedName>
        <fullName evidence="8">Geranyl-diphosphate synthase</fullName>
    </submittedName>
</protein>
<gene>
    <name evidence="8" type="ORF">JKP88DRAFT_266635</name>
</gene>
<comment type="cofactor">
    <cofactor evidence="1">
        <name>Mg(2+)</name>
        <dbReference type="ChEBI" id="CHEBI:18420"/>
    </cofactor>
</comment>
<evidence type="ECO:0000256" key="1">
    <source>
        <dbReference type="ARBA" id="ARBA00001946"/>
    </source>
</evidence>
<evidence type="ECO:0000256" key="7">
    <source>
        <dbReference type="RuleBase" id="RU004466"/>
    </source>
</evidence>
<dbReference type="Proteomes" id="UP000664859">
    <property type="component" value="Unassembled WGS sequence"/>
</dbReference>
<reference evidence="8" key="1">
    <citation type="submission" date="2021-02" db="EMBL/GenBank/DDBJ databases">
        <title>First Annotated Genome of the Yellow-green Alga Tribonema minus.</title>
        <authorList>
            <person name="Mahan K.M."/>
        </authorList>
    </citation>
    <scope>NUCLEOTIDE SEQUENCE</scope>
    <source>
        <strain evidence="8">UTEX B ZZ1240</strain>
    </source>
</reference>
<dbReference type="InterPro" id="IPR008949">
    <property type="entry name" value="Isoprenoid_synthase_dom_sf"/>
</dbReference>
<sequence length="443" mass="47827">MRSAVTCSTRTAVRRCCRHVTQRGQQRCEAHRSWAEQIPAAGACRSSSFLADAVRDSVKEALTSRSINHIINGEASKPASLVDVPTLQSCDDFVYDIDLERQPSGKFAAALEARLPDPFRLVASDMKTLSDGCKELLGTDHPVLQSAAQYFFDVDGGKKVRPVMVLLMSRACNASCAPPPAPFALACQRRLAEITEMIHTASLFHDDVIDKADTRRGAPSANRAFGNKLAILAGDFLLARASVSLSRLRSVETVELLSTVIEHLVKGEVLQMRPHVDGAGTRAFEYYVHKTYYKTGSLMANSCQAAALLGGSPAAVQRDAHEYGKRVGLAFQLIDDVLDFEGSDASLGKPALNDLKEGLATAPVLLAAEEHPALLDMVARKFGRDGDAAAAHELVLRSDGIARARDLAIVQAELAMDAATRLAPSEERDALVALAARVVDRRR</sequence>
<evidence type="ECO:0000256" key="4">
    <source>
        <dbReference type="ARBA" id="ARBA00022723"/>
    </source>
</evidence>
<name>A0A836CLR5_9STRA</name>